<dbReference type="GO" id="GO:0020037">
    <property type="term" value="F:heme binding"/>
    <property type="evidence" value="ECO:0007669"/>
    <property type="project" value="InterPro"/>
</dbReference>
<dbReference type="PRINTS" id="PR00385">
    <property type="entry name" value="P450"/>
</dbReference>
<evidence type="ECO:0000256" key="8">
    <source>
        <dbReference type="RuleBase" id="RU000461"/>
    </source>
</evidence>
<organism evidence="10 11">
    <name type="scientific">Dispira parvispora</name>
    <dbReference type="NCBI Taxonomy" id="1520584"/>
    <lineage>
        <taxon>Eukaryota</taxon>
        <taxon>Fungi</taxon>
        <taxon>Fungi incertae sedis</taxon>
        <taxon>Zoopagomycota</taxon>
        <taxon>Kickxellomycotina</taxon>
        <taxon>Dimargaritomycetes</taxon>
        <taxon>Dimargaritales</taxon>
        <taxon>Dimargaritaceae</taxon>
        <taxon>Dispira</taxon>
    </lineage>
</organism>
<evidence type="ECO:0000256" key="5">
    <source>
        <dbReference type="ARBA" id="ARBA00023004"/>
    </source>
</evidence>
<dbReference type="EMBL" id="JANBPY010000263">
    <property type="protein sequence ID" value="KAJ1967905.1"/>
    <property type="molecule type" value="Genomic_DNA"/>
</dbReference>
<evidence type="ECO:0000256" key="6">
    <source>
        <dbReference type="ARBA" id="ARBA00023033"/>
    </source>
</evidence>
<dbReference type="Proteomes" id="UP001150925">
    <property type="component" value="Unassembled WGS sequence"/>
</dbReference>
<name>A0A9W8AS32_9FUNG</name>
<dbReference type="InterPro" id="IPR017972">
    <property type="entry name" value="Cyt_P450_CS"/>
</dbReference>
<dbReference type="Pfam" id="PF00067">
    <property type="entry name" value="p450"/>
    <property type="match status" value="1"/>
</dbReference>
<evidence type="ECO:0000256" key="2">
    <source>
        <dbReference type="ARBA" id="ARBA00022617"/>
    </source>
</evidence>
<comment type="similarity">
    <text evidence="1 8">Belongs to the cytochrome P450 family.</text>
</comment>
<dbReference type="SUPFAM" id="SSF48264">
    <property type="entry name" value="Cytochrome P450"/>
    <property type="match status" value="1"/>
</dbReference>
<proteinExistence type="inferred from homology"/>
<dbReference type="InterPro" id="IPR050196">
    <property type="entry name" value="Cytochrome_P450_Monoox"/>
</dbReference>
<dbReference type="InterPro" id="IPR002401">
    <property type="entry name" value="Cyt_P450_E_grp-I"/>
</dbReference>
<dbReference type="PROSITE" id="PS00086">
    <property type="entry name" value="CYTOCHROME_P450"/>
    <property type="match status" value="1"/>
</dbReference>
<comment type="cofactor">
    <cofactor evidence="7">
        <name>heme</name>
        <dbReference type="ChEBI" id="CHEBI:30413"/>
    </cofactor>
</comment>
<comment type="caution">
    <text evidence="10">The sequence shown here is derived from an EMBL/GenBank/DDBJ whole genome shotgun (WGS) entry which is preliminary data.</text>
</comment>
<accession>A0A9W8AS32</accession>
<reference evidence="10" key="1">
    <citation type="submission" date="2022-07" db="EMBL/GenBank/DDBJ databases">
        <title>Phylogenomic reconstructions and comparative analyses of Kickxellomycotina fungi.</title>
        <authorList>
            <person name="Reynolds N.K."/>
            <person name="Stajich J.E."/>
            <person name="Barry K."/>
            <person name="Grigoriev I.V."/>
            <person name="Crous P."/>
            <person name="Smith M.E."/>
        </authorList>
    </citation>
    <scope>NUCLEOTIDE SEQUENCE</scope>
    <source>
        <strain evidence="10">RSA 1196</strain>
    </source>
</reference>
<keyword evidence="6 8" id="KW-0503">Monooxygenase</keyword>
<dbReference type="OrthoDB" id="1470350at2759"/>
<keyword evidence="11" id="KW-1185">Reference proteome</keyword>
<dbReference type="GO" id="GO:0016705">
    <property type="term" value="F:oxidoreductase activity, acting on paired donors, with incorporation or reduction of molecular oxygen"/>
    <property type="evidence" value="ECO:0007669"/>
    <property type="project" value="InterPro"/>
</dbReference>
<feature type="transmembrane region" description="Helical" evidence="9">
    <location>
        <begin position="6"/>
        <end position="28"/>
    </location>
</feature>
<dbReference type="InterPro" id="IPR036396">
    <property type="entry name" value="Cyt_P450_sf"/>
</dbReference>
<gene>
    <name evidence="10" type="ORF">IWQ62_001563</name>
</gene>
<protein>
    <recommendedName>
        <fullName evidence="12">Cytochrome P450</fullName>
    </recommendedName>
</protein>
<dbReference type="PANTHER" id="PTHR24291:SF50">
    <property type="entry name" value="BIFUNCTIONAL ALBAFLAVENONE MONOOXYGENASE_TERPENE SYNTHASE"/>
    <property type="match status" value="1"/>
</dbReference>
<evidence type="ECO:0000313" key="10">
    <source>
        <dbReference type="EMBL" id="KAJ1967905.1"/>
    </source>
</evidence>
<dbReference type="Gene3D" id="1.10.630.10">
    <property type="entry name" value="Cytochrome P450"/>
    <property type="match status" value="1"/>
</dbReference>
<keyword evidence="5 7" id="KW-0408">Iron</keyword>
<keyword evidence="9" id="KW-1133">Transmembrane helix</keyword>
<dbReference type="GO" id="GO:0004497">
    <property type="term" value="F:monooxygenase activity"/>
    <property type="evidence" value="ECO:0007669"/>
    <property type="project" value="UniProtKB-KW"/>
</dbReference>
<keyword evidence="2 7" id="KW-0349">Heme</keyword>
<sequence>MQGLYFPLWFEIPVASFVALIAYFCYALRIPAHFRVFPAVPISKIFKWAYYDMGPYEQFKDMREFFIEHPTFVMWNGGRWKLMTTDLDYCKDIFMRTNQTIEKAMPNPEYPESLFRKFIGTSLAFSNSEVWRRIRRIVGPAFNYIWPTRVIGDTAIRMFRAIERDQAANKMLTMDIYLGRLTMDVLGRTAYGFDFNSLTNPESKYAVLLSTVVKKLTNPFYILFPFLDGIPGLRRPKLNEQIDELDRMLFGVIDMKRKELAEKPIEDRANTDMLSLMLEACQDPSAPRITNKELRDNVVVFYLAGQETTAGALGFWMYEMSKNTDCQEQARQEVLRIMGDAPEDIIPTDEQLKEFKYLVASIDEAMRFHPPLPAIVARETTVEQKICGVSIPAGERVGTNVVAMHHHPKHFKDPDTFRPERFLDMQEPKDGRMSPYLPFGSGPRQCIGKNFAMLEARVVTSMMLRKYKWSLKMRPDGKEPVRSPPFDLYRFENLDLNLETRY</sequence>
<keyword evidence="4 8" id="KW-0560">Oxidoreductase</keyword>
<evidence type="ECO:0000313" key="11">
    <source>
        <dbReference type="Proteomes" id="UP001150925"/>
    </source>
</evidence>
<feature type="binding site" description="axial binding residue" evidence="7">
    <location>
        <position position="446"/>
    </location>
    <ligand>
        <name>heme</name>
        <dbReference type="ChEBI" id="CHEBI:30413"/>
    </ligand>
    <ligandPart>
        <name>Fe</name>
        <dbReference type="ChEBI" id="CHEBI:18248"/>
    </ligandPart>
</feature>
<evidence type="ECO:0000256" key="7">
    <source>
        <dbReference type="PIRSR" id="PIRSR602401-1"/>
    </source>
</evidence>
<dbReference type="InterPro" id="IPR001128">
    <property type="entry name" value="Cyt_P450"/>
</dbReference>
<dbReference type="PANTHER" id="PTHR24291">
    <property type="entry name" value="CYTOCHROME P450 FAMILY 4"/>
    <property type="match status" value="1"/>
</dbReference>
<keyword evidence="3 7" id="KW-0479">Metal-binding</keyword>
<dbReference type="PRINTS" id="PR00463">
    <property type="entry name" value="EP450I"/>
</dbReference>
<dbReference type="GO" id="GO:0005506">
    <property type="term" value="F:iron ion binding"/>
    <property type="evidence" value="ECO:0007669"/>
    <property type="project" value="InterPro"/>
</dbReference>
<keyword evidence="9" id="KW-0472">Membrane</keyword>
<evidence type="ECO:0000256" key="9">
    <source>
        <dbReference type="SAM" id="Phobius"/>
    </source>
</evidence>
<evidence type="ECO:0000256" key="1">
    <source>
        <dbReference type="ARBA" id="ARBA00010617"/>
    </source>
</evidence>
<keyword evidence="9" id="KW-0812">Transmembrane</keyword>
<evidence type="ECO:0000256" key="3">
    <source>
        <dbReference type="ARBA" id="ARBA00022723"/>
    </source>
</evidence>
<evidence type="ECO:0008006" key="12">
    <source>
        <dbReference type="Google" id="ProtNLM"/>
    </source>
</evidence>
<evidence type="ECO:0000256" key="4">
    <source>
        <dbReference type="ARBA" id="ARBA00023002"/>
    </source>
</evidence>
<dbReference type="AlphaFoldDB" id="A0A9W8AS32"/>